<keyword evidence="3" id="KW-1185">Reference proteome</keyword>
<sequence length="138" mass="15074">MKNLKLLSLLFIAFVFGNCNNDDDKNAVTTLAGKWKLIETSGTIAGTTDTFTPGTITWNFNESDSTFTVVNNNTEEMAQDVFDSGTYPFALIASSVANSTCVQTIELDEIDYGCLSITPTTLQINQGYADGMIIKFTR</sequence>
<organism evidence="2 3">
    <name type="scientific">Flavobacterium qiangtangense</name>
    <dbReference type="NCBI Taxonomy" id="1442595"/>
    <lineage>
        <taxon>Bacteria</taxon>
        <taxon>Pseudomonadati</taxon>
        <taxon>Bacteroidota</taxon>
        <taxon>Flavobacteriia</taxon>
        <taxon>Flavobacteriales</taxon>
        <taxon>Flavobacteriaceae</taxon>
        <taxon>Flavobacterium</taxon>
    </lineage>
</organism>
<name>A0ABW1PRU4_9FLAO</name>
<evidence type="ECO:0000313" key="2">
    <source>
        <dbReference type="EMBL" id="MFC6097803.1"/>
    </source>
</evidence>
<evidence type="ECO:0000256" key="1">
    <source>
        <dbReference type="SAM" id="SignalP"/>
    </source>
</evidence>
<feature type="chain" id="PRO_5045063495" description="Lipocalin-like domain-containing protein" evidence="1">
    <location>
        <begin position="22"/>
        <end position="138"/>
    </location>
</feature>
<dbReference type="Proteomes" id="UP001596287">
    <property type="component" value="Unassembled WGS sequence"/>
</dbReference>
<dbReference type="EMBL" id="JBHSQB010000010">
    <property type="protein sequence ID" value="MFC6097803.1"/>
    <property type="molecule type" value="Genomic_DNA"/>
</dbReference>
<accession>A0ABW1PRU4</accession>
<protein>
    <recommendedName>
        <fullName evidence="4">Lipocalin-like domain-containing protein</fullName>
    </recommendedName>
</protein>
<keyword evidence="1" id="KW-0732">Signal</keyword>
<feature type="signal peptide" evidence="1">
    <location>
        <begin position="1"/>
        <end position="21"/>
    </location>
</feature>
<dbReference type="RefSeq" id="WP_379792781.1">
    <property type="nucleotide sequence ID" value="NZ_JBHSQB010000010.1"/>
</dbReference>
<evidence type="ECO:0000313" key="3">
    <source>
        <dbReference type="Proteomes" id="UP001596287"/>
    </source>
</evidence>
<proteinExistence type="predicted"/>
<evidence type="ECO:0008006" key="4">
    <source>
        <dbReference type="Google" id="ProtNLM"/>
    </source>
</evidence>
<reference evidence="3" key="1">
    <citation type="journal article" date="2019" name="Int. J. Syst. Evol. Microbiol.">
        <title>The Global Catalogue of Microorganisms (GCM) 10K type strain sequencing project: providing services to taxonomists for standard genome sequencing and annotation.</title>
        <authorList>
            <consortium name="The Broad Institute Genomics Platform"/>
            <consortium name="The Broad Institute Genome Sequencing Center for Infectious Disease"/>
            <person name="Wu L."/>
            <person name="Ma J."/>
        </authorList>
    </citation>
    <scope>NUCLEOTIDE SEQUENCE [LARGE SCALE GENOMIC DNA]</scope>
    <source>
        <strain evidence="3">CCUG 49679</strain>
    </source>
</reference>
<gene>
    <name evidence="2" type="ORF">ACFPVY_14190</name>
</gene>
<comment type="caution">
    <text evidence="2">The sequence shown here is derived from an EMBL/GenBank/DDBJ whole genome shotgun (WGS) entry which is preliminary data.</text>
</comment>